<keyword evidence="2" id="KW-1185">Reference proteome</keyword>
<dbReference type="OrthoDB" id="2662485at2"/>
<dbReference type="KEGG" id="aoe:Clos_1866"/>
<protein>
    <recommendedName>
        <fullName evidence="3">RiboL-PSP-HEPN domain-containing protein</fullName>
    </recommendedName>
</protein>
<dbReference type="eggNOG" id="ENOG5033GM6">
    <property type="taxonomic scope" value="Bacteria"/>
</dbReference>
<reference evidence="2" key="1">
    <citation type="submission" date="2007-10" db="EMBL/GenBank/DDBJ databases">
        <title>Complete genome of Alkaliphilus oremlandii OhILAs.</title>
        <authorList>
            <person name="Copeland A."/>
            <person name="Lucas S."/>
            <person name="Lapidus A."/>
            <person name="Barry K."/>
            <person name="Detter J.C."/>
            <person name="Glavina del Rio T."/>
            <person name="Hammon N."/>
            <person name="Israni S."/>
            <person name="Dalin E."/>
            <person name="Tice H."/>
            <person name="Pitluck S."/>
            <person name="Chain P."/>
            <person name="Malfatti S."/>
            <person name="Shin M."/>
            <person name="Vergez L."/>
            <person name="Schmutz J."/>
            <person name="Larimer F."/>
            <person name="Land M."/>
            <person name="Hauser L."/>
            <person name="Kyrpides N."/>
            <person name="Mikhailova N."/>
            <person name="Stolz J.F."/>
            <person name="Dawson A."/>
            <person name="Fisher E."/>
            <person name="Crable B."/>
            <person name="Perera E."/>
            <person name="Lisak J."/>
            <person name="Ranganathan M."/>
            <person name="Basu P."/>
            <person name="Richardson P."/>
        </authorList>
    </citation>
    <scope>NUCLEOTIDE SEQUENCE [LARGE SCALE GENOMIC DNA]</scope>
    <source>
        <strain evidence="2">OhILAs</strain>
    </source>
</reference>
<evidence type="ECO:0000313" key="2">
    <source>
        <dbReference type="Proteomes" id="UP000000269"/>
    </source>
</evidence>
<name>A8MHX4_ALKOO</name>
<sequence length="303" mass="36105">MRNIDEELKTIVDNGFKLESSKYELENLAFVSLRLALKAYYSTYKSNEMNIGAFINNERDIKEDPIIAHIKAYYENYFECIVHFQHFFELITKDILGKINKLLTVRVQNKYDILYKLINNIDLDVEEESKLISIEFSEVLKAFPQLNKEGFINSKHQIWAEDKKIRVLEKLNKLRNSIWHRGLYIVPYEELDIFIGKYILPLVKKVVEDTEYHKYQKIWKYEYVALGIEPLSKIIDLYESTNDFSDKKHIKKAAYLKEVGRAAYYNNMRKSEWESKDYKNDTGKIFHVGWAYFDKKSLILKVE</sequence>
<accession>A8MHX4</accession>
<dbReference type="AlphaFoldDB" id="A8MHX4"/>
<gene>
    <name evidence="1" type="ordered locus">Clos_1866</name>
</gene>
<dbReference type="EMBL" id="CP000853">
    <property type="protein sequence ID" value="ABW19406.1"/>
    <property type="molecule type" value="Genomic_DNA"/>
</dbReference>
<organism evidence="1 2">
    <name type="scientific">Alkaliphilus oremlandii (strain OhILAs)</name>
    <name type="common">Clostridium oremlandii (strain OhILAs)</name>
    <dbReference type="NCBI Taxonomy" id="350688"/>
    <lineage>
        <taxon>Bacteria</taxon>
        <taxon>Bacillati</taxon>
        <taxon>Bacillota</taxon>
        <taxon>Clostridia</taxon>
        <taxon>Peptostreptococcales</taxon>
        <taxon>Natronincolaceae</taxon>
        <taxon>Alkaliphilus</taxon>
    </lineage>
</organism>
<dbReference type="Proteomes" id="UP000000269">
    <property type="component" value="Chromosome"/>
</dbReference>
<dbReference type="HOGENOM" id="CLU_065142_0_0_9"/>
<proteinExistence type="predicted"/>
<evidence type="ECO:0000313" key="1">
    <source>
        <dbReference type="EMBL" id="ABW19406.1"/>
    </source>
</evidence>
<dbReference type="RefSeq" id="WP_012159718.1">
    <property type="nucleotide sequence ID" value="NC_009922.1"/>
</dbReference>
<evidence type="ECO:0008006" key="3">
    <source>
        <dbReference type="Google" id="ProtNLM"/>
    </source>
</evidence>